<accession>A0A839XI84</accession>
<gene>
    <name evidence="2" type="ORF">FB384_001884</name>
</gene>
<sequence length="40" mass="4085">MAAALDAGGRVVDDSHAPAFVVLADPDGNRVCVCTELGRD</sequence>
<name>A0A839XI84_9PSEU</name>
<dbReference type="SUPFAM" id="SSF54593">
    <property type="entry name" value="Glyoxalase/Bleomycin resistance protein/Dihydroxybiphenyl dioxygenase"/>
    <property type="match status" value="1"/>
</dbReference>
<protein>
    <recommendedName>
        <fullName evidence="1">Glyoxalase-like domain-containing protein</fullName>
    </recommendedName>
</protein>
<organism evidence="2 3">
    <name type="scientific">Prauserella sediminis</name>
    <dbReference type="NCBI Taxonomy" id="577680"/>
    <lineage>
        <taxon>Bacteria</taxon>
        <taxon>Bacillati</taxon>
        <taxon>Actinomycetota</taxon>
        <taxon>Actinomycetes</taxon>
        <taxon>Pseudonocardiales</taxon>
        <taxon>Pseudonocardiaceae</taxon>
        <taxon>Prauserella</taxon>
        <taxon>Prauserella salsuginis group</taxon>
    </lineage>
</organism>
<evidence type="ECO:0000313" key="2">
    <source>
        <dbReference type="EMBL" id="MBB3662980.1"/>
    </source>
</evidence>
<evidence type="ECO:0000313" key="3">
    <source>
        <dbReference type="Proteomes" id="UP000564573"/>
    </source>
</evidence>
<comment type="caution">
    <text evidence="2">The sequence shown here is derived from an EMBL/GenBank/DDBJ whole genome shotgun (WGS) entry which is preliminary data.</text>
</comment>
<feature type="domain" description="Glyoxalase-like" evidence="1">
    <location>
        <begin position="2"/>
        <end position="34"/>
    </location>
</feature>
<evidence type="ECO:0000259" key="1">
    <source>
        <dbReference type="Pfam" id="PF18029"/>
    </source>
</evidence>
<dbReference type="Gene3D" id="3.10.180.10">
    <property type="entry name" value="2,3-Dihydroxybiphenyl 1,2-Dioxygenase, domain 1"/>
    <property type="match status" value="1"/>
</dbReference>
<dbReference type="InterPro" id="IPR041581">
    <property type="entry name" value="Glyoxalase_6"/>
</dbReference>
<dbReference type="AlphaFoldDB" id="A0A839XI84"/>
<dbReference type="InterPro" id="IPR029068">
    <property type="entry name" value="Glyas_Bleomycin-R_OHBP_Dase"/>
</dbReference>
<proteinExistence type="predicted"/>
<dbReference type="Pfam" id="PF18029">
    <property type="entry name" value="Glyoxalase_6"/>
    <property type="match status" value="1"/>
</dbReference>
<dbReference type="EMBL" id="JACIBS010000001">
    <property type="protein sequence ID" value="MBB3662980.1"/>
    <property type="molecule type" value="Genomic_DNA"/>
</dbReference>
<reference evidence="2 3" key="1">
    <citation type="submission" date="2020-08" db="EMBL/GenBank/DDBJ databases">
        <title>Sequencing the genomes of 1000 actinobacteria strains.</title>
        <authorList>
            <person name="Klenk H.-P."/>
        </authorList>
    </citation>
    <scope>NUCLEOTIDE SEQUENCE [LARGE SCALE GENOMIC DNA]</scope>
    <source>
        <strain evidence="2 3">DSM 45267</strain>
    </source>
</reference>
<keyword evidence="3" id="KW-1185">Reference proteome</keyword>
<dbReference type="Proteomes" id="UP000564573">
    <property type="component" value="Unassembled WGS sequence"/>
</dbReference>